<evidence type="ECO:0000256" key="1">
    <source>
        <dbReference type="SAM" id="Phobius"/>
    </source>
</evidence>
<keyword evidence="1" id="KW-1133">Transmembrane helix</keyword>
<keyword evidence="1" id="KW-0472">Membrane</keyword>
<dbReference type="RefSeq" id="WP_379927870.1">
    <property type="nucleotide sequence ID" value="NZ_JBHUMM010000002.1"/>
</dbReference>
<proteinExistence type="predicted"/>
<evidence type="ECO:0000313" key="2">
    <source>
        <dbReference type="EMBL" id="MFD2670481.1"/>
    </source>
</evidence>
<protein>
    <submittedName>
        <fullName evidence="2">HD family phosphohydrolase</fullName>
    </submittedName>
</protein>
<gene>
    <name evidence="2" type="ORF">ACFSUC_02520</name>
</gene>
<evidence type="ECO:0000313" key="3">
    <source>
        <dbReference type="Proteomes" id="UP001597497"/>
    </source>
</evidence>
<organism evidence="2 3">
    <name type="scientific">Marinicrinis sediminis</name>
    <dbReference type="NCBI Taxonomy" id="1652465"/>
    <lineage>
        <taxon>Bacteria</taxon>
        <taxon>Bacillati</taxon>
        <taxon>Bacillota</taxon>
        <taxon>Bacilli</taxon>
        <taxon>Bacillales</taxon>
        <taxon>Paenibacillaceae</taxon>
    </lineage>
</organism>
<dbReference type="EMBL" id="JBHUMM010000002">
    <property type="protein sequence ID" value="MFD2670481.1"/>
    <property type="molecule type" value="Genomic_DNA"/>
</dbReference>
<name>A0ABW5R6X1_9BACL</name>
<sequence>MQMVWGWIIIQVVLAASLIMLGYLFYDKRYRPKNKGNLLSGDLRRTHEVFQDPKDGKSYRVYFNTKTGEREYIEEP</sequence>
<reference evidence="3" key="1">
    <citation type="journal article" date="2019" name="Int. J. Syst. Evol. Microbiol.">
        <title>The Global Catalogue of Microorganisms (GCM) 10K type strain sequencing project: providing services to taxonomists for standard genome sequencing and annotation.</title>
        <authorList>
            <consortium name="The Broad Institute Genomics Platform"/>
            <consortium name="The Broad Institute Genome Sequencing Center for Infectious Disease"/>
            <person name="Wu L."/>
            <person name="Ma J."/>
        </authorList>
    </citation>
    <scope>NUCLEOTIDE SEQUENCE [LARGE SCALE GENOMIC DNA]</scope>
    <source>
        <strain evidence="3">KCTC 33676</strain>
    </source>
</reference>
<dbReference type="Proteomes" id="UP001597497">
    <property type="component" value="Unassembled WGS sequence"/>
</dbReference>
<comment type="caution">
    <text evidence="2">The sequence shown here is derived from an EMBL/GenBank/DDBJ whole genome shotgun (WGS) entry which is preliminary data.</text>
</comment>
<keyword evidence="3" id="KW-1185">Reference proteome</keyword>
<feature type="transmembrane region" description="Helical" evidence="1">
    <location>
        <begin position="6"/>
        <end position="26"/>
    </location>
</feature>
<accession>A0ABW5R6X1</accession>
<keyword evidence="1" id="KW-0812">Transmembrane</keyword>